<dbReference type="Pfam" id="PF17874">
    <property type="entry name" value="TPR_MalT"/>
    <property type="match status" value="1"/>
</dbReference>
<dbReference type="EMBL" id="CP127173">
    <property type="protein sequence ID" value="WIV52888.1"/>
    <property type="molecule type" value="Genomic_DNA"/>
</dbReference>
<dbReference type="Pfam" id="PF00931">
    <property type="entry name" value="NB-ARC"/>
    <property type="match status" value="1"/>
</dbReference>
<dbReference type="InterPro" id="IPR036388">
    <property type="entry name" value="WH-like_DNA-bd_sf"/>
</dbReference>
<evidence type="ECO:0000313" key="4">
    <source>
        <dbReference type="EMBL" id="WIV52888.1"/>
    </source>
</evidence>
<name>A0ABY8X932_9PSEU</name>
<dbReference type="Gene3D" id="3.40.50.300">
    <property type="entry name" value="P-loop containing nucleotide triphosphate hydrolases"/>
    <property type="match status" value="1"/>
</dbReference>
<proteinExistence type="predicted"/>
<dbReference type="InterPro" id="IPR005158">
    <property type="entry name" value="BTAD"/>
</dbReference>
<dbReference type="Gene3D" id="1.25.40.10">
    <property type="entry name" value="Tetratricopeptide repeat domain"/>
    <property type="match status" value="3"/>
</dbReference>
<dbReference type="PANTHER" id="PTHR47691">
    <property type="entry name" value="REGULATOR-RELATED"/>
    <property type="match status" value="1"/>
</dbReference>
<dbReference type="Pfam" id="PF03704">
    <property type="entry name" value="BTAD"/>
    <property type="match status" value="1"/>
</dbReference>
<feature type="domain" description="Bacterial transcriptional activator" evidence="3">
    <location>
        <begin position="103"/>
        <end position="248"/>
    </location>
</feature>
<dbReference type="SMART" id="SM00382">
    <property type="entry name" value="AAA"/>
    <property type="match status" value="1"/>
</dbReference>
<reference evidence="4 5" key="1">
    <citation type="submission" date="2023-06" db="EMBL/GenBank/DDBJ databases">
        <authorList>
            <person name="Oyuntsetseg B."/>
            <person name="Kim S.B."/>
        </authorList>
    </citation>
    <scope>NUCLEOTIDE SEQUENCE [LARGE SCALE GENOMIC DNA]</scope>
    <source>
        <strain evidence="4 5">2-2</strain>
    </source>
</reference>
<feature type="domain" description="AAA+ ATPase" evidence="2">
    <location>
        <begin position="317"/>
        <end position="451"/>
    </location>
</feature>
<evidence type="ECO:0000313" key="5">
    <source>
        <dbReference type="Proteomes" id="UP001227101"/>
    </source>
</evidence>
<evidence type="ECO:0000256" key="1">
    <source>
        <dbReference type="SAM" id="MobiDB-lite"/>
    </source>
</evidence>
<feature type="region of interest" description="Disordered" evidence="1">
    <location>
        <begin position="267"/>
        <end position="287"/>
    </location>
</feature>
<dbReference type="SMART" id="SM00028">
    <property type="entry name" value="TPR"/>
    <property type="match status" value="5"/>
</dbReference>
<dbReference type="PRINTS" id="PR00364">
    <property type="entry name" value="DISEASERSIST"/>
</dbReference>
<dbReference type="SUPFAM" id="SSF48452">
    <property type="entry name" value="TPR-like"/>
    <property type="match status" value="1"/>
</dbReference>
<dbReference type="SMART" id="SM01043">
    <property type="entry name" value="BTAD"/>
    <property type="match status" value="1"/>
</dbReference>
<dbReference type="Proteomes" id="UP001227101">
    <property type="component" value="Chromosome"/>
</dbReference>
<dbReference type="InterPro" id="IPR041617">
    <property type="entry name" value="TPR_MalT"/>
</dbReference>
<protein>
    <submittedName>
        <fullName evidence="4">Tetratricopeptide repeat protein</fullName>
    </submittedName>
</protein>
<dbReference type="Gene3D" id="1.10.10.10">
    <property type="entry name" value="Winged helix-like DNA-binding domain superfamily/Winged helix DNA-binding domain"/>
    <property type="match status" value="1"/>
</dbReference>
<keyword evidence="5" id="KW-1185">Reference proteome</keyword>
<sequence length="1017" mass="109959">MEIGFGILGQTALLMHGNVVVNAASPRLLQVLAALLTAPGRRIPVSGMVEWVWSEQEKAPLDPLATLHQYGLRLRQLFAEKGIPAGVGVSKAGCMLQVDPASIDYRQLQAMMARARTYADRGDHDRAHVEALAALRLCRDEPLVDLRTARADQWRTRWARNDWVPANAFVAAQQLLLGQAELAVARLEEVDGAHPMELSLATLRVRALLAAGRGLDATEYFRRMRAEFQRCGDFGAADELLAVYNEAIKPGSRSAFPAPARAGATVAPDVSTEVSGRGPGEMGPVRHLPPDAETVVGREGTVAELDAFTTDSAGQSRPVVVMVTGAPGAGKSTVVVRWAHRAAGRYPQGVVLLDLRGDGQTAGMTAADVVETLLELLDVAVDQIVSPVARAARLTRLLRGRRLLVVLDNVARTEQVAPLLPVLVGCTVVLVTRQRLSTLLAAHTIPVVTVGPLSQEAAQALLQRRVGLRAQQDREGAARLMRLCQGHALALTLVANRAAARAGMRLVTLAEALRDADMLLDLGDDGDWPGRSLRSAFTLSYQSLGAAEQRVFALLGLHPGIEMSSEAIAAADGRGLSAVRRSLDVLVAAHLIEHPGDMDRYRMLDLLQMYARSLAAQLPDFVVVRRRMLEFYLLSAFRGHELVFPGRDRPALPAISDGIAPTVFATAAAARQWFLRERATLTAVVAVAARAGLNDLVFVLPSLTADVFDQYGHYHDIISGFGIAASTAAEVGNGYAEASALNDLGQVLLLMGQDTQAEQYLTMALRLVDEHDIGIGRVTVLMNLARRHLHAGRTEQAVEMSGEALRAARSLGEPERCAAALHRHADALLEQGGHQLEALDLYREALAVRERINDVPGRILTHIALGDLLRRLERFDDAEEQCRRAAALADRSQHLPAVMKLNTVLARLRHAQGDDRLALQHAHRAVELADRTAHATGRGRALDTLAEILLGTGNIDDARVLWERAAQLFRDRERLGQAARIEAVLSELDAGWVPLAREGERDTVAIPSPRVGGLGDV</sequence>
<dbReference type="InterPro" id="IPR027417">
    <property type="entry name" value="P-loop_NTPase"/>
</dbReference>
<evidence type="ECO:0000259" key="2">
    <source>
        <dbReference type="SMART" id="SM00382"/>
    </source>
</evidence>
<gene>
    <name evidence="4" type="ORF">QP939_28505</name>
</gene>
<evidence type="ECO:0000259" key="3">
    <source>
        <dbReference type="SMART" id="SM01043"/>
    </source>
</evidence>
<dbReference type="InterPro" id="IPR003593">
    <property type="entry name" value="AAA+_ATPase"/>
</dbReference>
<dbReference type="RefSeq" id="WP_285449290.1">
    <property type="nucleotide sequence ID" value="NZ_CP127173.1"/>
</dbReference>
<dbReference type="PANTHER" id="PTHR47691:SF3">
    <property type="entry name" value="HTH-TYPE TRANSCRIPTIONAL REGULATOR RV0890C-RELATED"/>
    <property type="match status" value="1"/>
</dbReference>
<dbReference type="SUPFAM" id="SSF52540">
    <property type="entry name" value="P-loop containing nucleoside triphosphate hydrolases"/>
    <property type="match status" value="1"/>
</dbReference>
<organism evidence="4 5">
    <name type="scientific">Amycolatopsis nalaikhensis</name>
    <dbReference type="NCBI Taxonomy" id="715472"/>
    <lineage>
        <taxon>Bacteria</taxon>
        <taxon>Bacillati</taxon>
        <taxon>Actinomycetota</taxon>
        <taxon>Actinomycetes</taxon>
        <taxon>Pseudonocardiales</taxon>
        <taxon>Pseudonocardiaceae</taxon>
        <taxon>Amycolatopsis</taxon>
    </lineage>
</organism>
<accession>A0ABY8X932</accession>
<dbReference type="InterPro" id="IPR011990">
    <property type="entry name" value="TPR-like_helical_dom_sf"/>
</dbReference>
<dbReference type="InterPro" id="IPR002182">
    <property type="entry name" value="NB-ARC"/>
</dbReference>
<dbReference type="InterPro" id="IPR019734">
    <property type="entry name" value="TPR_rpt"/>
</dbReference>